<dbReference type="Gene3D" id="1.10.287.370">
    <property type="match status" value="1"/>
</dbReference>
<dbReference type="OrthoDB" id="29646at2759"/>
<organism evidence="4 5">
    <name type="scientific">Cryptosporidium ubiquitum</name>
    <dbReference type="NCBI Taxonomy" id="857276"/>
    <lineage>
        <taxon>Eukaryota</taxon>
        <taxon>Sar</taxon>
        <taxon>Alveolata</taxon>
        <taxon>Apicomplexa</taxon>
        <taxon>Conoidasida</taxon>
        <taxon>Coccidia</taxon>
        <taxon>Eucoccidiorida</taxon>
        <taxon>Eimeriorina</taxon>
        <taxon>Cryptosporidiidae</taxon>
        <taxon>Cryptosporidium</taxon>
    </lineage>
</organism>
<keyword evidence="2" id="KW-0143">Chaperone</keyword>
<dbReference type="VEuPathDB" id="CryptoDB:cubi_03134"/>
<proteinExistence type="inferred from homology"/>
<dbReference type="GeneID" id="39979926"/>
<dbReference type="GO" id="GO:0051082">
    <property type="term" value="F:unfolded protein binding"/>
    <property type="evidence" value="ECO:0007669"/>
    <property type="project" value="InterPro"/>
</dbReference>
<dbReference type="InterPro" id="IPR027235">
    <property type="entry name" value="PFD2"/>
</dbReference>
<evidence type="ECO:0000313" key="5">
    <source>
        <dbReference type="Proteomes" id="UP000186176"/>
    </source>
</evidence>
<evidence type="ECO:0000313" key="4">
    <source>
        <dbReference type="EMBL" id="OII75024.1"/>
    </source>
</evidence>
<reference evidence="4 5" key="1">
    <citation type="submission" date="2016-10" db="EMBL/GenBank/DDBJ databases">
        <title>Reductive evolution of mitochondrial metabolism and differential evolution of invasion-related proteins in Cryptosporidium.</title>
        <authorList>
            <person name="Liu S."/>
            <person name="Roellig D.M."/>
            <person name="Guo Y."/>
            <person name="Li N."/>
            <person name="Frace M.A."/>
            <person name="Tang K."/>
            <person name="Zhang L."/>
            <person name="Feng Y."/>
            <person name="Xiao L."/>
        </authorList>
    </citation>
    <scope>NUCLEOTIDE SEQUENCE [LARGE SCALE GENOMIC DNA]</scope>
    <source>
        <strain evidence="4">39726</strain>
    </source>
</reference>
<dbReference type="GO" id="GO:0016272">
    <property type="term" value="C:prefoldin complex"/>
    <property type="evidence" value="ECO:0007669"/>
    <property type="project" value="InterPro"/>
</dbReference>
<dbReference type="AlphaFoldDB" id="A0A1J4MLF6"/>
<dbReference type="EMBL" id="LRBP01000006">
    <property type="protein sequence ID" value="OII75024.1"/>
    <property type="molecule type" value="Genomic_DNA"/>
</dbReference>
<dbReference type="InterPro" id="IPR009053">
    <property type="entry name" value="Prefoldin"/>
</dbReference>
<evidence type="ECO:0000256" key="2">
    <source>
        <dbReference type="ARBA" id="ARBA00023186"/>
    </source>
</evidence>
<keyword evidence="3" id="KW-0175">Coiled coil</keyword>
<sequence length="147" mass="16547">MSIQTYKSYTFYLYIFSTFIIDKERASREKISQLDRKLKVLSSKISELSQDSKEHGLVLNAFEKVDPDRRCFRVIGGVMVERTVKTVKPALEKEKAALDSAISELEKQYESIEEELKVLIENLNKESNLAVQSTASVSSSSSSGITA</sequence>
<protein>
    <recommendedName>
        <fullName evidence="6">Prefoldin subunit 2</fullName>
    </recommendedName>
</protein>
<dbReference type="PANTHER" id="PTHR13303">
    <property type="entry name" value="PREFOLDIN SUBUNIT 2"/>
    <property type="match status" value="1"/>
</dbReference>
<feature type="coiled-coil region" evidence="3">
    <location>
        <begin position="88"/>
        <end position="129"/>
    </location>
</feature>
<name>A0A1J4MLF6_9CRYT</name>
<accession>A0A1J4MLF6</accession>
<comment type="caution">
    <text evidence="4">The sequence shown here is derived from an EMBL/GenBank/DDBJ whole genome shotgun (WGS) entry which is preliminary data.</text>
</comment>
<keyword evidence="5" id="KW-1185">Reference proteome</keyword>
<dbReference type="RefSeq" id="XP_028876154.1">
    <property type="nucleotide sequence ID" value="XM_029020147.1"/>
</dbReference>
<comment type="similarity">
    <text evidence="1">Belongs to the prefoldin subunit beta family.</text>
</comment>
<evidence type="ECO:0000256" key="1">
    <source>
        <dbReference type="ARBA" id="ARBA00008045"/>
    </source>
</evidence>
<evidence type="ECO:0000256" key="3">
    <source>
        <dbReference type="SAM" id="Coils"/>
    </source>
</evidence>
<dbReference type="Pfam" id="PF01920">
    <property type="entry name" value="Prefoldin_2"/>
    <property type="match status" value="1"/>
</dbReference>
<dbReference type="Proteomes" id="UP000186176">
    <property type="component" value="Unassembled WGS sequence"/>
</dbReference>
<gene>
    <name evidence="4" type="ORF">cubi_03134</name>
</gene>
<dbReference type="CDD" id="cd23163">
    <property type="entry name" value="Prefoldin_2"/>
    <property type="match status" value="1"/>
</dbReference>
<dbReference type="GO" id="GO:0006457">
    <property type="term" value="P:protein folding"/>
    <property type="evidence" value="ECO:0007669"/>
    <property type="project" value="InterPro"/>
</dbReference>
<evidence type="ECO:0008006" key="6">
    <source>
        <dbReference type="Google" id="ProtNLM"/>
    </source>
</evidence>
<dbReference type="InterPro" id="IPR002777">
    <property type="entry name" value="PFD_beta-like"/>
</dbReference>
<dbReference type="SUPFAM" id="SSF46579">
    <property type="entry name" value="Prefoldin"/>
    <property type="match status" value="1"/>
</dbReference>